<accession>A0AB94IN75</accession>
<dbReference type="PANTHER" id="PTHR37815">
    <property type="entry name" value="UPF0397 PROTEIN BC_2624-RELATED"/>
    <property type="match status" value="1"/>
</dbReference>
<evidence type="ECO:0000313" key="4">
    <source>
        <dbReference type="EMBL" id="ETI68408.1"/>
    </source>
</evidence>
<gene>
    <name evidence="4" type="ORF">BAVI_13094</name>
</gene>
<organism evidence="4 5">
    <name type="scientific">Neobacillus vireti LMG 21834</name>
    <dbReference type="NCBI Taxonomy" id="1131730"/>
    <lineage>
        <taxon>Bacteria</taxon>
        <taxon>Bacillati</taxon>
        <taxon>Bacillota</taxon>
        <taxon>Bacilli</taxon>
        <taxon>Bacillales</taxon>
        <taxon>Bacillaceae</taxon>
        <taxon>Neobacillus</taxon>
    </lineage>
</organism>
<keyword evidence="1 3" id="KW-0812">Transmembrane</keyword>
<dbReference type="Pfam" id="PF07155">
    <property type="entry name" value="ECF-ribofla_trS"/>
    <property type="match status" value="1"/>
</dbReference>
<evidence type="ECO:0000256" key="1">
    <source>
        <dbReference type="ARBA" id="ARBA00022692"/>
    </source>
</evidence>
<evidence type="ECO:0000256" key="2">
    <source>
        <dbReference type="ARBA" id="ARBA00022989"/>
    </source>
</evidence>
<proteinExistence type="predicted"/>
<feature type="transmembrane region" description="Helical" evidence="3">
    <location>
        <begin position="112"/>
        <end position="132"/>
    </location>
</feature>
<feature type="transmembrane region" description="Helical" evidence="3">
    <location>
        <begin position="15"/>
        <end position="33"/>
    </location>
</feature>
<feature type="transmembrane region" description="Helical" evidence="3">
    <location>
        <begin position="45"/>
        <end position="62"/>
    </location>
</feature>
<dbReference type="AlphaFoldDB" id="A0AB94IN75"/>
<evidence type="ECO:0000256" key="3">
    <source>
        <dbReference type="SAM" id="Phobius"/>
    </source>
</evidence>
<feature type="transmembrane region" description="Helical" evidence="3">
    <location>
        <begin position="82"/>
        <end position="103"/>
    </location>
</feature>
<keyword evidence="5" id="KW-1185">Reference proteome</keyword>
<name>A0AB94IN75_9BACI</name>
<keyword evidence="3" id="KW-0472">Membrane</keyword>
<evidence type="ECO:0000313" key="5">
    <source>
        <dbReference type="Proteomes" id="UP000018877"/>
    </source>
</evidence>
<dbReference type="GO" id="GO:0016020">
    <property type="term" value="C:membrane"/>
    <property type="evidence" value="ECO:0007669"/>
    <property type="project" value="InterPro"/>
</dbReference>
<dbReference type="Proteomes" id="UP000018877">
    <property type="component" value="Unassembled WGS sequence"/>
</dbReference>
<dbReference type="PANTHER" id="PTHR37815:SF3">
    <property type="entry name" value="UPF0397 PROTEIN SPR0429"/>
    <property type="match status" value="1"/>
</dbReference>
<dbReference type="InterPro" id="IPR009825">
    <property type="entry name" value="ECF_substrate-spec-like"/>
</dbReference>
<dbReference type="Gene3D" id="1.10.1760.20">
    <property type="match status" value="1"/>
</dbReference>
<dbReference type="EMBL" id="ALAN01000071">
    <property type="protein sequence ID" value="ETI68408.1"/>
    <property type="molecule type" value="Genomic_DNA"/>
</dbReference>
<feature type="transmembrane region" description="Helical" evidence="3">
    <location>
        <begin position="152"/>
        <end position="169"/>
    </location>
</feature>
<protein>
    <recommendedName>
        <fullName evidence="6">ECF transporter S component</fullName>
    </recommendedName>
</protein>
<reference evidence="4 5" key="1">
    <citation type="journal article" date="2014" name="Environ. Microbiol.">
        <title>The nitrate-ammonifying and nosZ-carrying bacterium Bacillus vireti is a potent source and sink for nitric and nitrous oxide under high nitrate conditions.</title>
        <authorList>
            <person name="Mania D."/>
            <person name="Heylen K."/>
            <person name="van Spanning R.J."/>
            <person name="Frostegard A."/>
        </authorList>
    </citation>
    <scope>NUCLEOTIDE SEQUENCE [LARGE SCALE GENOMIC DNA]</scope>
    <source>
        <strain evidence="4 5">LMG 21834</strain>
    </source>
</reference>
<comment type="caution">
    <text evidence="4">The sequence shown here is derived from an EMBL/GenBank/DDBJ whole genome shotgun (WGS) entry which is preliminary data.</text>
</comment>
<keyword evidence="2 3" id="KW-1133">Transmembrane helix</keyword>
<sequence>MNSAYSPIGTTKTRAIVINALFIALTLVATMFINIRLPIMGNGGLIHLGNVPLFIAALVYGKKSGAIAGAFGMGFFDLISGWALWAPFTFIIVGAMGFLAGLISEKVPGKRVLVNTLAVATALIIKVVGYYFTEVILYGNWIQPFGSIPGNIMQVVIAGIIVVPLAGRFKKRIGQTTNRN</sequence>
<dbReference type="RefSeq" id="WP_024028802.1">
    <property type="nucleotide sequence ID" value="NZ_ALAN01000071.1"/>
</dbReference>
<evidence type="ECO:0008006" key="6">
    <source>
        <dbReference type="Google" id="ProtNLM"/>
    </source>
</evidence>